<feature type="signal peptide" evidence="1">
    <location>
        <begin position="1"/>
        <end position="22"/>
    </location>
</feature>
<dbReference type="EMBL" id="JASJQH010007427">
    <property type="protein sequence ID" value="KAK9709205.1"/>
    <property type="molecule type" value="Genomic_DNA"/>
</dbReference>
<gene>
    <name evidence="2" type="ORF">K7432_009182</name>
</gene>
<protein>
    <submittedName>
        <fullName evidence="2">Uncharacterized protein</fullName>
    </submittedName>
</protein>
<comment type="caution">
    <text evidence="2">The sequence shown here is derived from an EMBL/GenBank/DDBJ whole genome shotgun (WGS) entry which is preliminary data.</text>
</comment>
<evidence type="ECO:0000313" key="2">
    <source>
        <dbReference type="EMBL" id="KAK9709205.1"/>
    </source>
</evidence>
<organism evidence="2 3">
    <name type="scientific">Basidiobolus ranarum</name>
    <dbReference type="NCBI Taxonomy" id="34480"/>
    <lineage>
        <taxon>Eukaryota</taxon>
        <taxon>Fungi</taxon>
        <taxon>Fungi incertae sedis</taxon>
        <taxon>Zoopagomycota</taxon>
        <taxon>Entomophthoromycotina</taxon>
        <taxon>Basidiobolomycetes</taxon>
        <taxon>Basidiobolales</taxon>
        <taxon>Basidiobolaceae</taxon>
        <taxon>Basidiobolus</taxon>
    </lineage>
</organism>
<accession>A0ABR2VXK8</accession>
<sequence>MKVIAIISLTIFVLRFAYDTDALPTPNLSIYQSSNDKPLISHPTSMLSDLSDTNSNHSGAPDLDHTLEKRFWNMRYYCGGFVCGHSKRQEMASEPDRGKDPEASDTKHILEVNATPQLFNLFKRFWNMRFYCGGWACIHAKREASPRKSVARHELTPYHVESASKVESLDTVKPTPVESSIGKDRKENIFKRFWNMRYYCGGWVCAHTR</sequence>
<keyword evidence="1" id="KW-0732">Signal</keyword>
<feature type="chain" id="PRO_5047049270" evidence="1">
    <location>
        <begin position="23"/>
        <end position="209"/>
    </location>
</feature>
<proteinExistence type="predicted"/>
<name>A0ABR2VXK8_9FUNG</name>
<evidence type="ECO:0000256" key="1">
    <source>
        <dbReference type="SAM" id="SignalP"/>
    </source>
</evidence>
<dbReference type="Proteomes" id="UP001479436">
    <property type="component" value="Unassembled WGS sequence"/>
</dbReference>
<evidence type="ECO:0000313" key="3">
    <source>
        <dbReference type="Proteomes" id="UP001479436"/>
    </source>
</evidence>
<keyword evidence="3" id="KW-1185">Reference proteome</keyword>
<reference evidence="2 3" key="1">
    <citation type="submission" date="2023-04" db="EMBL/GenBank/DDBJ databases">
        <title>Genome of Basidiobolus ranarum AG-B5.</title>
        <authorList>
            <person name="Stajich J.E."/>
            <person name="Carter-House D."/>
            <person name="Gryganskyi A."/>
        </authorList>
    </citation>
    <scope>NUCLEOTIDE SEQUENCE [LARGE SCALE GENOMIC DNA]</scope>
    <source>
        <strain evidence="2 3">AG-B5</strain>
    </source>
</reference>